<name>A0A0A9BBN4_ARUDO</name>
<sequence>MSYLLNHILHIYMHLYKDALVLVVSFP</sequence>
<dbReference type="AlphaFoldDB" id="A0A0A9BBN4"/>
<dbReference type="EMBL" id="GBRH01237149">
    <property type="protein sequence ID" value="JAD60746.1"/>
    <property type="molecule type" value="Transcribed_RNA"/>
</dbReference>
<reference evidence="1" key="1">
    <citation type="submission" date="2014-09" db="EMBL/GenBank/DDBJ databases">
        <authorList>
            <person name="Magalhaes I.L.F."/>
            <person name="Oliveira U."/>
            <person name="Santos F.R."/>
            <person name="Vidigal T.H.D.A."/>
            <person name="Brescovit A.D."/>
            <person name="Santos A.J."/>
        </authorList>
    </citation>
    <scope>NUCLEOTIDE SEQUENCE</scope>
    <source>
        <tissue evidence="1">Shoot tissue taken approximately 20 cm above the soil surface</tissue>
    </source>
</reference>
<accession>A0A0A9BBN4</accession>
<organism evidence="1">
    <name type="scientific">Arundo donax</name>
    <name type="common">Giant reed</name>
    <name type="synonym">Donax arundinaceus</name>
    <dbReference type="NCBI Taxonomy" id="35708"/>
    <lineage>
        <taxon>Eukaryota</taxon>
        <taxon>Viridiplantae</taxon>
        <taxon>Streptophyta</taxon>
        <taxon>Embryophyta</taxon>
        <taxon>Tracheophyta</taxon>
        <taxon>Spermatophyta</taxon>
        <taxon>Magnoliopsida</taxon>
        <taxon>Liliopsida</taxon>
        <taxon>Poales</taxon>
        <taxon>Poaceae</taxon>
        <taxon>PACMAD clade</taxon>
        <taxon>Arundinoideae</taxon>
        <taxon>Arundineae</taxon>
        <taxon>Arundo</taxon>
    </lineage>
</organism>
<proteinExistence type="predicted"/>
<evidence type="ECO:0000313" key="1">
    <source>
        <dbReference type="EMBL" id="JAD60746.1"/>
    </source>
</evidence>
<reference evidence="1" key="2">
    <citation type="journal article" date="2015" name="Data Brief">
        <title>Shoot transcriptome of the giant reed, Arundo donax.</title>
        <authorList>
            <person name="Barrero R.A."/>
            <person name="Guerrero F.D."/>
            <person name="Moolhuijzen P."/>
            <person name="Goolsby J.A."/>
            <person name="Tidwell J."/>
            <person name="Bellgard S.E."/>
            <person name="Bellgard M.I."/>
        </authorList>
    </citation>
    <scope>NUCLEOTIDE SEQUENCE</scope>
    <source>
        <tissue evidence="1">Shoot tissue taken approximately 20 cm above the soil surface</tissue>
    </source>
</reference>
<protein>
    <submittedName>
        <fullName evidence="1">Uncharacterized protein</fullName>
    </submittedName>
</protein>